<gene>
    <name evidence="1" type="ORF">ACFQPC_02820</name>
</gene>
<protein>
    <submittedName>
        <fullName evidence="1">Uncharacterized protein</fullName>
    </submittedName>
</protein>
<sequence>MNRIDQAISELARAFCQLKQHDEQLYTKALQSLVALALSEEKVERVSSIERDMQYVGQILSNTRRVPSTGGDAVLEFPCRRKGDRRVASR</sequence>
<evidence type="ECO:0000313" key="2">
    <source>
        <dbReference type="Proteomes" id="UP001596542"/>
    </source>
</evidence>
<proteinExistence type="predicted"/>
<keyword evidence="2" id="KW-1185">Reference proteome</keyword>
<name>A0ABW2I7K7_9BURK</name>
<reference evidence="2" key="1">
    <citation type="journal article" date="2019" name="Int. J. Syst. Evol. Microbiol.">
        <title>The Global Catalogue of Microorganisms (GCM) 10K type strain sequencing project: providing services to taxonomists for standard genome sequencing and annotation.</title>
        <authorList>
            <consortium name="The Broad Institute Genomics Platform"/>
            <consortium name="The Broad Institute Genome Sequencing Center for Infectious Disease"/>
            <person name="Wu L."/>
            <person name="Ma J."/>
        </authorList>
    </citation>
    <scope>NUCLEOTIDE SEQUENCE [LARGE SCALE GENOMIC DNA]</scope>
    <source>
        <strain evidence="2">KACC 12508</strain>
    </source>
</reference>
<dbReference type="EMBL" id="JBHTBU010000001">
    <property type="protein sequence ID" value="MFC7286959.1"/>
    <property type="molecule type" value="Genomic_DNA"/>
</dbReference>
<accession>A0ABW2I7K7</accession>
<dbReference type="RefSeq" id="WP_049831600.1">
    <property type="nucleotide sequence ID" value="NZ_JBHTBU010000001.1"/>
</dbReference>
<comment type="caution">
    <text evidence="1">The sequence shown here is derived from an EMBL/GenBank/DDBJ whole genome shotgun (WGS) entry which is preliminary data.</text>
</comment>
<organism evidence="1 2">
    <name type="scientific">Herminiimonas glaciei</name>
    <dbReference type="NCBI Taxonomy" id="523788"/>
    <lineage>
        <taxon>Bacteria</taxon>
        <taxon>Pseudomonadati</taxon>
        <taxon>Pseudomonadota</taxon>
        <taxon>Betaproteobacteria</taxon>
        <taxon>Burkholderiales</taxon>
        <taxon>Oxalobacteraceae</taxon>
        <taxon>Herminiimonas</taxon>
    </lineage>
</organism>
<evidence type="ECO:0000313" key="1">
    <source>
        <dbReference type="EMBL" id="MFC7286959.1"/>
    </source>
</evidence>
<dbReference type="Proteomes" id="UP001596542">
    <property type="component" value="Unassembled WGS sequence"/>
</dbReference>